<dbReference type="OrthoDB" id="656273at2"/>
<dbReference type="SUPFAM" id="SSF88659">
    <property type="entry name" value="Sigma3 and sigma4 domains of RNA polymerase sigma factors"/>
    <property type="match status" value="1"/>
</dbReference>
<evidence type="ECO:0000256" key="3">
    <source>
        <dbReference type="ARBA" id="ARBA00023082"/>
    </source>
</evidence>
<dbReference type="InterPro" id="IPR013249">
    <property type="entry name" value="RNA_pol_sigma70_r4_t2"/>
</dbReference>
<dbReference type="InterPro" id="IPR013325">
    <property type="entry name" value="RNA_pol_sigma_r2"/>
</dbReference>
<dbReference type="Gene3D" id="1.10.10.10">
    <property type="entry name" value="Winged helix-like DNA-binding domain superfamily/Winged helix DNA-binding domain"/>
    <property type="match status" value="1"/>
</dbReference>
<dbReference type="RefSeq" id="WP_021071962.1">
    <property type="nucleotide sequence ID" value="NZ_ATDL01000022.1"/>
</dbReference>
<reference evidence="7 8" key="1">
    <citation type="journal article" date="2013" name="Genome Announc.">
        <title>The Draft Genome Sequence of Sphingomonas paucimobilis Strain HER1398 (Proteobacteria), Host to the Giant PAU Phage, Indicates That It Is a Member of the Genus Sphingobacterium (Bacteroidetes).</title>
        <authorList>
            <person name="White R.A.III."/>
            <person name="Suttle C.A."/>
        </authorList>
    </citation>
    <scope>NUCLEOTIDE SEQUENCE [LARGE SCALE GENOMIC DNA]</scope>
    <source>
        <strain evidence="7 8">HER1398</strain>
    </source>
</reference>
<dbReference type="AlphaFoldDB" id="U2H6A0"/>
<protein>
    <recommendedName>
        <fullName evidence="9">HTH luxR-type domain-containing protein</fullName>
    </recommendedName>
</protein>
<evidence type="ECO:0000313" key="7">
    <source>
        <dbReference type="EMBL" id="ERJ57231.1"/>
    </source>
</evidence>
<dbReference type="PANTHER" id="PTHR43133:SF46">
    <property type="entry name" value="RNA POLYMERASE SIGMA-70 FACTOR ECF SUBFAMILY"/>
    <property type="match status" value="1"/>
</dbReference>
<dbReference type="CDD" id="cd06171">
    <property type="entry name" value="Sigma70_r4"/>
    <property type="match status" value="1"/>
</dbReference>
<dbReference type="InterPro" id="IPR039425">
    <property type="entry name" value="RNA_pol_sigma-70-like"/>
</dbReference>
<evidence type="ECO:0000259" key="6">
    <source>
        <dbReference type="Pfam" id="PF08281"/>
    </source>
</evidence>
<dbReference type="Gene3D" id="1.10.1740.10">
    <property type="match status" value="1"/>
</dbReference>
<gene>
    <name evidence="7" type="ORF">M472_00480</name>
</gene>
<dbReference type="NCBIfam" id="TIGR02937">
    <property type="entry name" value="sigma70-ECF"/>
    <property type="match status" value="1"/>
</dbReference>
<dbReference type="InterPro" id="IPR007627">
    <property type="entry name" value="RNA_pol_sigma70_r2"/>
</dbReference>
<name>U2H6A0_9SPHI</name>
<dbReference type="InterPro" id="IPR013324">
    <property type="entry name" value="RNA_pol_sigma_r3/r4-like"/>
</dbReference>
<evidence type="ECO:0008006" key="9">
    <source>
        <dbReference type="Google" id="ProtNLM"/>
    </source>
</evidence>
<dbReference type="GO" id="GO:0003677">
    <property type="term" value="F:DNA binding"/>
    <property type="evidence" value="ECO:0007669"/>
    <property type="project" value="InterPro"/>
</dbReference>
<dbReference type="EMBL" id="ATDL01000022">
    <property type="protein sequence ID" value="ERJ57231.1"/>
    <property type="molecule type" value="Genomic_DNA"/>
</dbReference>
<comment type="similarity">
    <text evidence="1">Belongs to the sigma-70 factor family. ECF subfamily.</text>
</comment>
<evidence type="ECO:0000256" key="1">
    <source>
        <dbReference type="ARBA" id="ARBA00010641"/>
    </source>
</evidence>
<keyword evidence="2" id="KW-0805">Transcription regulation</keyword>
<dbReference type="Pfam" id="PF04542">
    <property type="entry name" value="Sigma70_r2"/>
    <property type="match status" value="1"/>
</dbReference>
<dbReference type="InterPro" id="IPR014284">
    <property type="entry name" value="RNA_pol_sigma-70_dom"/>
</dbReference>
<keyword evidence="3" id="KW-0731">Sigma factor</keyword>
<dbReference type="Proteomes" id="UP000016584">
    <property type="component" value="Unassembled WGS sequence"/>
</dbReference>
<keyword evidence="8" id="KW-1185">Reference proteome</keyword>
<dbReference type="GO" id="GO:0006352">
    <property type="term" value="P:DNA-templated transcription initiation"/>
    <property type="evidence" value="ECO:0007669"/>
    <property type="project" value="InterPro"/>
</dbReference>
<dbReference type="PATRIC" id="fig|1346330.5.peg.3958"/>
<evidence type="ECO:0000259" key="5">
    <source>
        <dbReference type="Pfam" id="PF04542"/>
    </source>
</evidence>
<dbReference type="Pfam" id="PF08281">
    <property type="entry name" value="Sigma70_r4_2"/>
    <property type="match status" value="1"/>
</dbReference>
<feature type="domain" description="RNA polymerase sigma factor 70 region 4 type 2" evidence="6">
    <location>
        <begin position="116"/>
        <end position="167"/>
    </location>
</feature>
<organism evidence="7 8">
    <name type="scientific">Sphingobacterium paucimobilis HER1398</name>
    <dbReference type="NCBI Taxonomy" id="1346330"/>
    <lineage>
        <taxon>Bacteria</taxon>
        <taxon>Pseudomonadati</taxon>
        <taxon>Bacteroidota</taxon>
        <taxon>Sphingobacteriia</taxon>
        <taxon>Sphingobacteriales</taxon>
        <taxon>Sphingobacteriaceae</taxon>
        <taxon>Sphingobacterium</taxon>
    </lineage>
</organism>
<dbReference type="PANTHER" id="PTHR43133">
    <property type="entry name" value="RNA POLYMERASE ECF-TYPE SIGMA FACTO"/>
    <property type="match status" value="1"/>
</dbReference>
<evidence type="ECO:0000313" key="8">
    <source>
        <dbReference type="Proteomes" id="UP000016584"/>
    </source>
</evidence>
<accession>U2H6A0</accession>
<dbReference type="InterPro" id="IPR036388">
    <property type="entry name" value="WH-like_DNA-bd_sf"/>
</dbReference>
<dbReference type="SUPFAM" id="SSF88946">
    <property type="entry name" value="Sigma2 domain of RNA polymerase sigma factors"/>
    <property type="match status" value="1"/>
</dbReference>
<comment type="caution">
    <text evidence="7">The sequence shown here is derived from an EMBL/GenBank/DDBJ whole genome shotgun (WGS) entry which is preliminary data.</text>
</comment>
<evidence type="ECO:0000256" key="2">
    <source>
        <dbReference type="ARBA" id="ARBA00023015"/>
    </source>
</evidence>
<proteinExistence type="inferred from homology"/>
<dbReference type="STRING" id="1346330.M472_00480"/>
<evidence type="ECO:0000256" key="4">
    <source>
        <dbReference type="ARBA" id="ARBA00023163"/>
    </source>
</evidence>
<sequence>MNQVVVDFQAGNPEAYQHIFHLFYRPLCLFLSKMGLNSFVTEEIVHDTFLKLWNKSADFSEINSLRSFLYVSCKNAALNLLDKEKRLRIKEEGYQHSQDWVDFPVTQQIIYTETIQEIHQAIGTLPDQCQKVIQLLFIEGYTPQEVADELGISSSTVYNQKMRGVQLLRNVLNRDQLFVFTLLFADILYSSVK</sequence>
<keyword evidence="4" id="KW-0804">Transcription</keyword>
<feature type="domain" description="RNA polymerase sigma-70 region 2" evidence="5">
    <location>
        <begin position="24"/>
        <end position="86"/>
    </location>
</feature>
<dbReference type="eggNOG" id="COG1595">
    <property type="taxonomic scope" value="Bacteria"/>
</dbReference>
<dbReference type="GO" id="GO:0016987">
    <property type="term" value="F:sigma factor activity"/>
    <property type="evidence" value="ECO:0007669"/>
    <property type="project" value="UniProtKB-KW"/>
</dbReference>